<proteinExistence type="inferred from homology"/>
<keyword evidence="4" id="KW-1185">Reference proteome</keyword>
<reference evidence="4" key="1">
    <citation type="submission" date="2015-07" db="EMBL/GenBank/DDBJ databases">
        <authorList>
            <person name="Rodrigo-Torres Lidia"/>
            <person name="Arahal R.David."/>
        </authorList>
    </citation>
    <scope>NUCLEOTIDE SEQUENCE [LARGE SCALE GENOMIC DNA]</scope>
    <source>
        <strain evidence="4">CECT 5096</strain>
    </source>
</reference>
<keyword evidence="3" id="KW-0012">Acyltransferase</keyword>
<dbReference type="SUPFAM" id="SSF54001">
    <property type="entry name" value="Cysteine proteinases"/>
    <property type="match status" value="1"/>
</dbReference>
<evidence type="ECO:0000313" key="4">
    <source>
        <dbReference type="Proteomes" id="UP000049983"/>
    </source>
</evidence>
<dbReference type="RefSeq" id="WP_055117161.1">
    <property type="nucleotide sequence ID" value="NZ_CXWA01000004.1"/>
</dbReference>
<name>A0A0M6ZA45_9HYPH</name>
<evidence type="ECO:0000256" key="2">
    <source>
        <dbReference type="RuleBase" id="RU003452"/>
    </source>
</evidence>
<organism evidence="3 4">
    <name type="scientific">Roseibium album</name>
    <dbReference type="NCBI Taxonomy" id="311410"/>
    <lineage>
        <taxon>Bacteria</taxon>
        <taxon>Pseudomonadati</taxon>
        <taxon>Pseudomonadota</taxon>
        <taxon>Alphaproteobacteria</taxon>
        <taxon>Hyphomicrobiales</taxon>
        <taxon>Stappiaceae</taxon>
        <taxon>Roseibium</taxon>
    </lineage>
</organism>
<comment type="similarity">
    <text evidence="1 2">Belongs to the arylamine N-acetyltransferase family.</text>
</comment>
<dbReference type="EC" id="2.3.1.5" evidence="3"/>
<dbReference type="InterPro" id="IPR001447">
    <property type="entry name" value="Arylamine_N-AcTrfase"/>
</dbReference>
<dbReference type="Gene3D" id="3.30.2140.10">
    <property type="entry name" value="Arylamine N-acetyltransferase"/>
    <property type="match status" value="1"/>
</dbReference>
<dbReference type="STRING" id="311410.LA5095_03469"/>
<dbReference type="EMBL" id="CXWC01000013">
    <property type="protein sequence ID" value="CTQ76449.1"/>
    <property type="molecule type" value="Genomic_DNA"/>
</dbReference>
<dbReference type="GeneID" id="97672032"/>
<dbReference type="GO" id="GO:0004060">
    <property type="term" value="F:arylamine N-acetyltransferase activity"/>
    <property type="evidence" value="ECO:0007669"/>
    <property type="project" value="UniProtKB-EC"/>
</dbReference>
<evidence type="ECO:0000313" key="3">
    <source>
        <dbReference type="EMBL" id="CTQ76449.1"/>
    </source>
</evidence>
<gene>
    <name evidence="3" type="primary">nat</name>
    <name evidence="3" type="ORF">LA5096_04751</name>
</gene>
<dbReference type="PRINTS" id="PR01543">
    <property type="entry name" value="ANATRNSFRASE"/>
</dbReference>
<dbReference type="InterPro" id="IPR038765">
    <property type="entry name" value="Papain-like_cys_pep_sf"/>
</dbReference>
<protein>
    <submittedName>
        <fullName evidence="3">Arylamine N-acetyltransferase</fullName>
        <ecNumber evidence="3">2.3.1.5</ecNumber>
    </submittedName>
</protein>
<keyword evidence="3" id="KW-0808">Transferase</keyword>
<dbReference type="Gene3D" id="2.40.128.150">
    <property type="entry name" value="Cysteine proteinases"/>
    <property type="match status" value="1"/>
</dbReference>
<dbReference type="Proteomes" id="UP000049983">
    <property type="component" value="Unassembled WGS sequence"/>
</dbReference>
<dbReference type="PANTHER" id="PTHR11786">
    <property type="entry name" value="N-HYDROXYARYLAMINE O-ACETYLTRANSFERASE"/>
    <property type="match status" value="1"/>
</dbReference>
<accession>A0A0M6ZA45</accession>
<dbReference type="AlphaFoldDB" id="A0A0M6ZA45"/>
<evidence type="ECO:0000256" key="1">
    <source>
        <dbReference type="ARBA" id="ARBA00006547"/>
    </source>
</evidence>
<dbReference type="OrthoDB" id="7181050at2"/>
<dbReference type="Pfam" id="PF00797">
    <property type="entry name" value="Acetyltransf_2"/>
    <property type="match status" value="1"/>
</dbReference>
<dbReference type="PANTHER" id="PTHR11786:SF0">
    <property type="entry name" value="ARYLAMINE N-ACETYLTRANSFERASE 4-RELATED"/>
    <property type="match status" value="1"/>
</dbReference>
<sequence length="271" mass="30380">MPFDLDVYLRRIGLETCTPDLAGLRQLQTAQIGAIPFENVLPFLGRVPDLDPESLWRKLVLNRCGGYCFELNSLLGEALVALRFDARQVLARVRMGEAKGGARTHLAFVVTLDGDEWLVDTGFGGQAPAEPVKIAETGQPVRDQIYRVRFEDVSGEHVLERSTEDGWFPLYGFDRVEVRRDDIEASNFLCAASPKQSFSSSMKFYRLREDGFLSFLDGRARHIGSGKKREWQISTYEDLAAFMKEDLGLGYDDADIEAIASRLASMQLSNS</sequence>